<name>A0A2W4W0S4_9CYAN</name>
<accession>A0A2W4W0S4</accession>
<dbReference type="AlphaFoldDB" id="A0A2W4W0S4"/>
<dbReference type="Proteomes" id="UP000249467">
    <property type="component" value="Unassembled WGS sequence"/>
</dbReference>
<comment type="caution">
    <text evidence="1">The sequence shown here is derived from an EMBL/GenBank/DDBJ whole genome shotgun (WGS) entry which is preliminary data.</text>
</comment>
<gene>
    <name evidence="1" type="ORF">DCF19_16880</name>
</gene>
<evidence type="ECO:0000313" key="1">
    <source>
        <dbReference type="EMBL" id="PZO38146.1"/>
    </source>
</evidence>
<dbReference type="InterPro" id="IPR020885">
    <property type="entry name" value="UPF0367"/>
</dbReference>
<dbReference type="NCBIfam" id="NF010236">
    <property type="entry name" value="PRK13683.1"/>
    <property type="match status" value="1"/>
</dbReference>
<reference evidence="1 2" key="2">
    <citation type="submission" date="2018-06" db="EMBL/GenBank/DDBJ databases">
        <title>Metagenomic assembly of (sub)arctic Cyanobacteria and their associated microbiome from non-axenic cultures.</title>
        <authorList>
            <person name="Baurain D."/>
        </authorList>
    </citation>
    <scope>NUCLEOTIDE SEQUENCE [LARGE SCALE GENOMIC DNA]</scope>
    <source>
        <strain evidence="1">ULC066bin1</strain>
    </source>
</reference>
<dbReference type="EMBL" id="QBML01000025">
    <property type="protein sequence ID" value="PZO38146.1"/>
    <property type="molecule type" value="Genomic_DNA"/>
</dbReference>
<protein>
    <submittedName>
        <fullName evidence="1">Uncharacterized protein</fullName>
    </submittedName>
</protein>
<evidence type="ECO:0000313" key="2">
    <source>
        <dbReference type="Proteomes" id="UP000249467"/>
    </source>
</evidence>
<proteinExistence type="predicted"/>
<sequence length="85" mass="9124">MYTVEITLKNNPIALSVQRKEQENAEALYREIANAIANGNTKILELTCEKQEGKKVSVLVGEISAVQVSEKSGASANMGAGFIRG</sequence>
<organism evidence="1 2">
    <name type="scientific">Pseudanabaena frigida</name>
    <dbReference type="NCBI Taxonomy" id="945775"/>
    <lineage>
        <taxon>Bacteria</taxon>
        <taxon>Bacillati</taxon>
        <taxon>Cyanobacteriota</taxon>
        <taxon>Cyanophyceae</taxon>
        <taxon>Pseudanabaenales</taxon>
        <taxon>Pseudanabaenaceae</taxon>
        <taxon>Pseudanabaena</taxon>
    </lineage>
</organism>
<dbReference type="Pfam" id="PF26132">
    <property type="entry name" value="UPF0367"/>
    <property type="match status" value="1"/>
</dbReference>
<reference evidence="1 2" key="1">
    <citation type="submission" date="2018-04" db="EMBL/GenBank/DDBJ databases">
        <authorList>
            <person name="Go L.Y."/>
            <person name="Mitchell J.A."/>
        </authorList>
    </citation>
    <scope>NUCLEOTIDE SEQUENCE [LARGE SCALE GENOMIC DNA]</scope>
    <source>
        <strain evidence="1">ULC066bin1</strain>
    </source>
</reference>